<evidence type="ECO:0000313" key="2">
    <source>
        <dbReference type="Proteomes" id="UP000018542"/>
    </source>
</evidence>
<name>V5SIR1_9HYPH</name>
<organism evidence="1 2">
    <name type="scientific">Hyphomicrobium nitrativorans NL23</name>
    <dbReference type="NCBI Taxonomy" id="1029756"/>
    <lineage>
        <taxon>Bacteria</taxon>
        <taxon>Pseudomonadati</taxon>
        <taxon>Pseudomonadota</taxon>
        <taxon>Alphaproteobacteria</taxon>
        <taxon>Hyphomicrobiales</taxon>
        <taxon>Hyphomicrobiaceae</taxon>
        <taxon>Hyphomicrobium</taxon>
    </lineage>
</organism>
<proteinExistence type="predicted"/>
<dbReference type="KEGG" id="hni:W911_01085"/>
<keyword evidence="2" id="KW-1185">Reference proteome</keyword>
<dbReference type="AlphaFoldDB" id="V5SIR1"/>
<dbReference type="Proteomes" id="UP000018542">
    <property type="component" value="Chromosome"/>
</dbReference>
<gene>
    <name evidence="1" type="ORF">W911_01085</name>
</gene>
<sequence length="199" mass="21372">MTYAVDPELTRRFTESCTTAAFGYARAATAAYAAFATQALDFWAQSAKGLERDDYKPSAPYLVTGPRNYRSALTPAPIEAAMPFDFFRLSNTVTASPMFAPVRAWWGLFPLEGDPKSWPMAYAMMTAGVPRAVALPAAEANMAAMEAAEVASTSIDRVFASYRTEGGFAMSSVTAPSKAMLQAFFVAPFATAAKLPWAA</sequence>
<dbReference type="PATRIC" id="fig|1029756.8.peg.232"/>
<dbReference type="HOGENOM" id="CLU_1370586_0_0_5"/>
<dbReference type="OrthoDB" id="7932933at2"/>
<reference evidence="1 2" key="1">
    <citation type="journal article" date="2014" name="Genome Announc.">
        <title>Complete Genome Sequence of Hyphomicrobium nitrativorans Strain NL23, a Denitrifying Bacterium Isolated from Biofilm of a Methanol-Fed Denitrification System Treating Seawater at the Montreal Biodome.</title>
        <authorList>
            <person name="Martineau C."/>
            <person name="Villeneuve C."/>
            <person name="Mauffrey F."/>
            <person name="Villemur R."/>
        </authorList>
    </citation>
    <scope>NUCLEOTIDE SEQUENCE [LARGE SCALE GENOMIC DNA]</scope>
    <source>
        <strain evidence="1">NL23</strain>
    </source>
</reference>
<evidence type="ECO:0000313" key="1">
    <source>
        <dbReference type="EMBL" id="AHB49814.1"/>
    </source>
</evidence>
<protein>
    <submittedName>
        <fullName evidence="1">Uncharacterized protein</fullName>
    </submittedName>
</protein>
<dbReference type="RefSeq" id="WP_023785659.1">
    <property type="nucleotide sequence ID" value="NC_022997.1"/>
</dbReference>
<accession>V5SIR1</accession>
<dbReference type="EMBL" id="CP006912">
    <property type="protein sequence ID" value="AHB49814.1"/>
    <property type="molecule type" value="Genomic_DNA"/>
</dbReference>